<accession>A0A0F9CY29</accession>
<protein>
    <submittedName>
        <fullName evidence="2">Uncharacterized protein</fullName>
    </submittedName>
</protein>
<gene>
    <name evidence="2" type="ORF">LCGC14_2554510</name>
</gene>
<keyword evidence="1" id="KW-0812">Transmembrane</keyword>
<dbReference type="EMBL" id="LAZR01042010">
    <property type="protein sequence ID" value="KKL10566.1"/>
    <property type="molecule type" value="Genomic_DNA"/>
</dbReference>
<reference evidence="2" key="1">
    <citation type="journal article" date="2015" name="Nature">
        <title>Complex archaea that bridge the gap between prokaryotes and eukaryotes.</title>
        <authorList>
            <person name="Spang A."/>
            <person name="Saw J.H."/>
            <person name="Jorgensen S.L."/>
            <person name="Zaremba-Niedzwiedzka K."/>
            <person name="Martijn J."/>
            <person name="Lind A.E."/>
            <person name="van Eijk R."/>
            <person name="Schleper C."/>
            <person name="Guy L."/>
            <person name="Ettema T.J."/>
        </authorList>
    </citation>
    <scope>NUCLEOTIDE SEQUENCE</scope>
</reference>
<dbReference type="AlphaFoldDB" id="A0A0F9CY29"/>
<proteinExistence type="predicted"/>
<keyword evidence="1" id="KW-1133">Transmembrane helix</keyword>
<feature type="transmembrane region" description="Helical" evidence="1">
    <location>
        <begin position="12"/>
        <end position="31"/>
    </location>
</feature>
<evidence type="ECO:0000313" key="2">
    <source>
        <dbReference type="EMBL" id="KKL10566.1"/>
    </source>
</evidence>
<name>A0A0F9CY29_9ZZZZ</name>
<keyword evidence="1" id="KW-0472">Membrane</keyword>
<comment type="caution">
    <text evidence="2">The sequence shown here is derived from an EMBL/GenBank/DDBJ whole genome shotgun (WGS) entry which is preliminary data.</text>
</comment>
<organism evidence="2">
    <name type="scientific">marine sediment metagenome</name>
    <dbReference type="NCBI Taxonomy" id="412755"/>
    <lineage>
        <taxon>unclassified sequences</taxon>
        <taxon>metagenomes</taxon>
        <taxon>ecological metagenomes</taxon>
    </lineage>
</organism>
<evidence type="ECO:0000256" key="1">
    <source>
        <dbReference type="SAM" id="Phobius"/>
    </source>
</evidence>
<sequence>MVDEMKGLGTMMVLGVLGNVIFYGVIIWGIIKLVQHFTG</sequence>